<reference evidence="2" key="1">
    <citation type="journal article" date="2014" name="Int. J. Syst. Evol. Microbiol.">
        <title>Complete genome of a new Firmicutes species belonging to the dominant human colonic microbiota ('Ruminococcus bicirculans') reveals two chromosomes and a selective capacity to utilize plant glucans.</title>
        <authorList>
            <consortium name="NISC Comparative Sequencing Program"/>
            <person name="Wegmann U."/>
            <person name="Louis P."/>
            <person name="Goesmann A."/>
            <person name="Henrissat B."/>
            <person name="Duncan S.H."/>
            <person name="Flint H.J."/>
        </authorList>
    </citation>
    <scope>NUCLEOTIDE SEQUENCE</scope>
    <source>
        <strain evidence="2">NBRC 105001</strain>
    </source>
</reference>
<dbReference type="OrthoDB" id="7595107at2"/>
<dbReference type="Proteomes" id="UP000239273">
    <property type="component" value="Unassembled WGS sequence"/>
</dbReference>
<dbReference type="AlphaFoldDB" id="A0A2S7XJF7"/>
<feature type="domain" description="Putative DNA-binding" evidence="1">
    <location>
        <begin position="15"/>
        <end position="87"/>
    </location>
</feature>
<evidence type="ECO:0000313" key="2">
    <source>
        <dbReference type="EMBL" id="GLR75158.1"/>
    </source>
</evidence>
<dbReference type="InterPro" id="IPR044922">
    <property type="entry name" value="DUF2063_N_sf"/>
</dbReference>
<evidence type="ECO:0000313" key="5">
    <source>
        <dbReference type="Proteomes" id="UP001156660"/>
    </source>
</evidence>
<dbReference type="EMBL" id="BSOU01000005">
    <property type="protein sequence ID" value="GLR75158.1"/>
    <property type="molecule type" value="Genomic_DNA"/>
</dbReference>
<reference evidence="5" key="3">
    <citation type="journal article" date="2019" name="Int. J. Syst. Evol. Microbiol.">
        <title>The Global Catalogue of Microorganisms (GCM) 10K type strain sequencing project: providing services to taxonomists for standard genome sequencing and annotation.</title>
        <authorList>
            <consortium name="The Broad Institute Genomics Platform"/>
            <consortium name="The Broad Institute Genome Sequencing Center for Infectious Disease"/>
            <person name="Wu L."/>
            <person name="Ma J."/>
        </authorList>
    </citation>
    <scope>NUCLEOTIDE SEQUENCE [LARGE SCALE GENOMIC DNA]</scope>
    <source>
        <strain evidence="5">NBRC 105001</strain>
    </source>
</reference>
<dbReference type="Pfam" id="PF09836">
    <property type="entry name" value="DUF2063"/>
    <property type="match status" value="1"/>
</dbReference>
<sequence length="242" mass="28166">MLNTPATMLTEIELFSKAIRQQPKQKSTRRYHEFICENIVGVIENTFPLFSETQSADDLNQLANEFIYYHGATEPEFHQIATEFVQFSQKRAEITPPLLKLIEYEWVTFNVEIAMERMDKVHPSWEEIAVQPDVFTLSCNSVMQLIEVPFLVEEDTVNFLSKDEDFVVYGVYRTKENIVVSQKLRNIDVAIIQLISQTPKTTLAKAEQHIHTHLAGFDFMHWVHSFTQNQLITIQFLGDKHD</sequence>
<keyword evidence="5" id="KW-1185">Reference proteome</keyword>
<evidence type="ECO:0000259" key="1">
    <source>
        <dbReference type="Pfam" id="PF09836"/>
    </source>
</evidence>
<dbReference type="InterPro" id="IPR018640">
    <property type="entry name" value="DUF2063"/>
</dbReference>
<name>A0A2S7XJF7_9GAMM</name>
<dbReference type="Gene3D" id="1.10.150.690">
    <property type="entry name" value="DUF2063"/>
    <property type="match status" value="1"/>
</dbReference>
<comment type="caution">
    <text evidence="3">The sequence shown here is derived from an EMBL/GenBank/DDBJ whole genome shotgun (WGS) entry which is preliminary data.</text>
</comment>
<evidence type="ECO:0000313" key="3">
    <source>
        <dbReference type="EMBL" id="PQJ93733.1"/>
    </source>
</evidence>
<reference evidence="3 4" key="2">
    <citation type="submission" date="2016-12" db="EMBL/GenBank/DDBJ databases">
        <title>Diversity of luminous bacteria.</title>
        <authorList>
            <person name="Yoshizawa S."/>
            <person name="Kogure K."/>
        </authorList>
    </citation>
    <scope>NUCLEOTIDE SEQUENCE [LARGE SCALE GENOMIC DNA]</scope>
    <source>
        <strain evidence="3 4">NBRC 105001</strain>
    </source>
</reference>
<proteinExistence type="predicted"/>
<evidence type="ECO:0000313" key="4">
    <source>
        <dbReference type="Proteomes" id="UP000239273"/>
    </source>
</evidence>
<dbReference type="EMBL" id="MSCP01000001">
    <property type="protein sequence ID" value="PQJ93733.1"/>
    <property type="molecule type" value="Genomic_DNA"/>
</dbReference>
<protein>
    <submittedName>
        <fullName evidence="2">DUF2063 domain-containing protein</fullName>
    </submittedName>
</protein>
<organism evidence="3 4">
    <name type="scientific">Aliivibrio sifiae</name>
    <dbReference type="NCBI Taxonomy" id="566293"/>
    <lineage>
        <taxon>Bacteria</taxon>
        <taxon>Pseudomonadati</taxon>
        <taxon>Pseudomonadota</taxon>
        <taxon>Gammaproteobacteria</taxon>
        <taxon>Vibrionales</taxon>
        <taxon>Vibrionaceae</taxon>
        <taxon>Aliivibrio</taxon>
    </lineage>
</organism>
<dbReference type="RefSeq" id="WP_105063197.1">
    <property type="nucleotide sequence ID" value="NZ_BSOU01000005.1"/>
</dbReference>
<dbReference type="Proteomes" id="UP001156660">
    <property type="component" value="Unassembled WGS sequence"/>
</dbReference>
<gene>
    <name evidence="3" type="ORF">BTO23_06480</name>
    <name evidence="2" type="ORF">GCM10007855_20320</name>
</gene>
<accession>A0A2S7XJF7</accession>
<reference evidence="2" key="4">
    <citation type="submission" date="2023-01" db="EMBL/GenBank/DDBJ databases">
        <title>Draft genome sequence of Aliivibrio sifiae strain NBRC 105001.</title>
        <authorList>
            <person name="Sun Q."/>
            <person name="Mori K."/>
        </authorList>
    </citation>
    <scope>NUCLEOTIDE SEQUENCE</scope>
    <source>
        <strain evidence="2">NBRC 105001</strain>
    </source>
</reference>